<name>A0A1V0U9D8_STRVN</name>
<dbReference type="Pfam" id="PF05973">
    <property type="entry name" value="Gp49"/>
    <property type="match status" value="1"/>
</dbReference>
<evidence type="ECO:0000313" key="1">
    <source>
        <dbReference type="EMBL" id="ARF61855.1"/>
    </source>
</evidence>
<dbReference type="AlphaFoldDB" id="A0A1V0U9D8"/>
<organism evidence="1 2">
    <name type="scientific">Streptomyces violaceoruber</name>
    <dbReference type="NCBI Taxonomy" id="1935"/>
    <lineage>
        <taxon>Bacteria</taxon>
        <taxon>Bacillati</taxon>
        <taxon>Actinomycetota</taxon>
        <taxon>Actinomycetes</taxon>
        <taxon>Kitasatosporales</taxon>
        <taxon>Streptomycetaceae</taxon>
        <taxon>Streptomyces</taxon>
        <taxon>Streptomyces violaceoruber group</taxon>
    </lineage>
</organism>
<sequence>METPYVIEIEPEVRLWLMNLSLRDFLVVEHVADLLREHPTTLGEPYSRHLGDGVRELRFSLGRSGHATRIPYWLAPDRRIVLLTVFRKTRRRETAEIARAKRAKVLCETEHRAAHDVYTRTVDEEKEKR</sequence>
<accession>A0A1V0U9D8</accession>
<gene>
    <name evidence="1" type="ORF">B1H20_10885</name>
</gene>
<proteinExistence type="predicted"/>
<reference evidence="1 2" key="1">
    <citation type="submission" date="2017-03" db="EMBL/GenBank/DDBJ databases">
        <title>Complete Genome Sequence of a natural compounds producer, Streptomyces violaceus S21.</title>
        <authorList>
            <person name="Zhong C."/>
            <person name="Zhao Z."/>
            <person name="Fu J."/>
            <person name="Zong G."/>
            <person name="Qin R."/>
            <person name="Cao G."/>
        </authorList>
    </citation>
    <scope>NUCLEOTIDE SEQUENCE [LARGE SCALE GENOMIC DNA]</scope>
    <source>
        <strain evidence="1 2">S21</strain>
    </source>
</reference>
<evidence type="ECO:0000313" key="2">
    <source>
        <dbReference type="Proteomes" id="UP000192445"/>
    </source>
</evidence>
<dbReference type="RefSeq" id="WP_030113066.1">
    <property type="nucleotide sequence ID" value="NZ_CP020570.1"/>
</dbReference>
<protein>
    <submittedName>
        <fullName evidence="1">Addiction module toxin RelE</fullName>
    </submittedName>
</protein>
<dbReference type="InterPro" id="IPR009241">
    <property type="entry name" value="HigB-like"/>
</dbReference>
<dbReference type="OrthoDB" id="4965795at2"/>
<dbReference type="GeneID" id="63980050"/>
<dbReference type="EMBL" id="CP020570">
    <property type="protein sequence ID" value="ARF61855.1"/>
    <property type="molecule type" value="Genomic_DNA"/>
</dbReference>
<dbReference type="KEGG" id="svu:B1H20_10885"/>
<dbReference type="Proteomes" id="UP000192445">
    <property type="component" value="Chromosome"/>
</dbReference>